<dbReference type="KEGG" id="egl:EGR_09600"/>
<dbReference type="AlphaFoldDB" id="W6U347"/>
<evidence type="ECO:0000259" key="2">
    <source>
        <dbReference type="Pfam" id="PF08174"/>
    </source>
</evidence>
<dbReference type="GO" id="GO:0005826">
    <property type="term" value="C:actomyosin contractile ring"/>
    <property type="evidence" value="ECO:0007669"/>
    <property type="project" value="TreeGrafter"/>
</dbReference>
<dbReference type="GO" id="GO:0000281">
    <property type="term" value="P:mitotic cytokinesis"/>
    <property type="evidence" value="ECO:0007669"/>
    <property type="project" value="TreeGrafter"/>
</dbReference>
<dbReference type="OMA" id="QWASAPS"/>
<gene>
    <name evidence="3" type="ORF">EGR_09600</name>
</gene>
<sequence>MSLQLLIAFLQNTGLGEMPKNPKLQEDIERNLKVRDGASRILAVAANTIQRLDAAKTILVSNSRLVVSMQQLQREKTSEANAAAAAGHGNQDTNPLTTSGKHFCTGKATLCLSGIRIPLLWKDTSLTPNASSTLSRLLDPGFQWASAPSSGYSSATLGRQQRPLSTVLSMATVGALAGGDAAGEACSAFGIVRVGDQIRETRLLCEVYPGSADLEFDDVLTFENVQPDFECKIEIYGYQSSNGQGVNSFLRRKSQMDSTSAANRNSVFLGTLTPEYTKDSKTGRRISISSNSPAIDCCFALVARYSAKLADLGEKVLAHPLELLSSHSHSSSLHSPSSGINFPFSGASVLPTSEAVLPLFGPICFSLTALPDSVQRPVLSGLLWLRTLNDSSTVNAAKLYSCELYNQRLYARLIKPSERTMSPVKSDRESTDESMDEVRLRSSTSRGVGKSPNKWDIVIKVDPSTEIVDDEPVCRSMPLSIKALTWEEREYLLSKPQRLPRRFLSADPLLGFTASGEETGSGINDDNSDHTKIDLHNSIARIRSLEEIQVTNSMFLERRMATLRIVSRLFGEDDKVVVEVAAFNSQFFMSTSDLEDSVLLSDWLFAMREHIEEQAKWGVEAFGHEIYIPEATSLTKHGTVIRASTIPDIPAASLKALSSPIAEEASAPPITAL</sequence>
<dbReference type="InterPro" id="IPR051364">
    <property type="entry name" value="Cytokinesis/Rho-signaling"/>
</dbReference>
<protein>
    <submittedName>
        <fullName evidence="3">Rhotekin</fullName>
    </submittedName>
</protein>
<keyword evidence="4" id="KW-1185">Reference proteome</keyword>
<dbReference type="GO" id="GO:0000915">
    <property type="term" value="P:actomyosin contractile ring assembly"/>
    <property type="evidence" value="ECO:0007669"/>
    <property type="project" value="TreeGrafter"/>
</dbReference>
<dbReference type="GO" id="GO:0031106">
    <property type="term" value="P:septin ring organization"/>
    <property type="evidence" value="ECO:0007669"/>
    <property type="project" value="TreeGrafter"/>
</dbReference>
<dbReference type="RefSeq" id="XP_024346726.1">
    <property type="nucleotide sequence ID" value="XM_024498849.1"/>
</dbReference>
<dbReference type="OrthoDB" id="5817051at2759"/>
<comment type="caution">
    <text evidence="3">The sequence shown here is derived from an EMBL/GenBank/DDBJ whole genome shotgun (WGS) entry which is preliminary data.</text>
</comment>
<accession>W6U347</accession>
<organism evidence="3 4">
    <name type="scientific">Echinococcus granulosus</name>
    <name type="common">Hydatid tapeworm</name>
    <dbReference type="NCBI Taxonomy" id="6210"/>
    <lineage>
        <taxon>Eukaryota</taxon>
        <taxon>Metazoa</taxon>
        <taxon>Spiralia</taxon>
        <taxon>Lophotrochozoa</taxon>
        <taxon>Platyhelminthes</taxon>
        <taxon>Cestoda</taxon>
        <taxon>Eucestoda</taxon>
        <taxon>Cyclophyllidea</taxon>
        <taxon>Taeniidae</taxon>
        <taxon>Echinococcus</taxon>
        <taxon>Echinococcus granulosus group</taxon>
    </lineage>
</organism>
<feature type="compositionally biased region" description="Basic and acidic residues" evidence="1">
    <location>
        <begin position="425"/>
        <end position="440"/>
    </location>
</feature>
<feature type="region of interest" description="Disordered" evidence="1">
    <location>
        <begin position="420"/>
        <end position="448"/>
    </location>
</feature>
<dbReference type="GeneID" id="36345315"/>
<evidence type="ECO:0000313" key="3">
    <source>
        <dbReference type="EMBL" id="EUB55530.1"/>
    </source>
</evidence>
<reference evidence="3 4" key="1">
    <citation type="journal article" date="2013" name="Nat. Genet.">
        <title>The genome of the hydatid tapeworm Echinococcus granulosus.</title>
        <authorList>
            <person name="Zheng H."/>
            <person name="Zhang W."/>
            <person name="Zhang L."/>
            <person name="Zhang Z."/>
            <person name="Li J."/>
            <person name="Lu G."/>
            <person name="Zhu Y."/>
            <person name="Wang Y."/>
            <person name="Huang Y."/>
            <person name="Liu J."/>
            <person name="Kang H."/>
            <person name="Chen J."/>
            <person name="Wang L."/>
            <person name="Chen A."/>
            <person name="Yu S."/>
            <person name="Gao Z."/>
            <person name="Jin L."/>
            <person name="Gu W."/>
            <person name="Wang Z."/>
            <person name="Zhao L."/>
            <person name="Shi B."/>
            <person name="Wen H."/>
            <person name="Lin R."/>
            <person name="Jones M.K."/>
            <person name="Brejova B."/>
            <person name="Vinar T."/>
            <person name="Zhao G."/>
            <person name="McManus D.P."/>
            <person name="Chen Z."/>
            <person name="Zhou Y."/>
            <person name="Wang S."/>
        </authorList>
    </citation>
    <scope>NUCLEOTIDE SEQUENCE [LARGE SCALE GENOMIC DNA]</scope>
</reference>
<dbReference type="PANTHER" id="PTHR21538">
    <property type="entry name" value="ANILLIN/RHOTEKIN RTKN"/>
    <property type="match status" value="1"/>
</dbReference>
<dbReference type="EMBL" id="APAU02000156">
    <property type="protein sequence ID" value="EUB55530.1"/>
    <property type="molecule type" value="Genomic_DNA"/>
</dbReference>
<dbReference type="Proteomes" id="UP000019149">
    <property type="component" value="Unassembled WGS sequence"/>
</dbReference>
<dbReference type="STRING" id="6210.W6U347"/>
<proteinExistence type="predicted"/>
<name>W6U347_ECHGR</name>
<evidence type="ECO:0000256" key="1">
    <source>
        <dbReference type="SAM" id="MobiDB-lite"/>
    </source>
</evidence>
<dbReference type="PANTHER" id="PTHR21538:SF24">
    <property type="entry name" value="PH DOMAIN-CONTAINING PROTEIN"/>
    <property type="match status" value="1"/>
</dbReference>
<evidence type="ECO:0000313" key="4">
    <source>
        <dbReference type="Proteomes" id="UP000019149"/>
    </source>
</evidence>
<feature type="domain" description="Anillin homology" evidence="2">
    <location>
        <begin position="184"/>
        <end position="272"/>
    </location>
</feature>
<dbReference type="Pfam" id="PF08174">
    <property type="entry name" value="Anillin"/>
    <property type="match status" value="1"/>
</dbReference>
<dbReference type="InterPro" id="IPR012966">
    <property type="entry name" value="AHD"/>
</dbReference>
<dbReference type="CTD" id="36345315"/>